<name>A0ACB9RX67_9MYRT</name>
<evidence type="ECO:0000313" key="2">
    <source>
        <dbReference type="Proteomes" id="UP001057402"/>
    </source>
</evidence>
<dbReference type="Proteomes" id="UP001057402">
    <property type="component" value="Chromosome 3"/>
</dbReference>
<sequence length="218" mass="24488">MPIASSSRKSDCPASLSLTRQSDSHDPKHPEHGIPVIITWNCGGNNVLVEGSWDSWKSKKRMQRSSKDCCILLVLPAGVYHYRFIVDGEYRYVPELPHISDESGRICNLLDIHEYMPENPESIAEFEAPPSPQSSYSQVPWAKEDLAKEPLVAPSQLHLTVLNPNNAEEAVPSRPQHVVLNHLFLEKGRSAQSVVALGLTHRFKSKYVTVVLYKPVKR</sequence>
<keyword evidence="2" id="KW-1185">Reference proteome</keyword>
<comment type="caution">
    <text evidence="1">The sequence shown here is derived from an EMBL/GenBank/DDBJ whole genome shotgun (WGS) entry which is preliminary data.</text>
</comment>
<protein>
    <submittedName>
        <fullName evidence="1">Uncharacterized protein</fullName>
    </submittedName>
</protein>
<gene>
    <name evidence="1" type="ORF">MLD38_008171</name>
</gene>
<organism evidence="1 2">
    <name type="scientific">Melastoma candidum</name>
    <dbReference type="NCBI Taxonomy" id="119954"/>
    <lineage>
        <taxon>Eukaryota</taxon>
        <taxon>Viridiplantae</taxon>
        <taxon>Streptophyta</taxon>
        <taxon>Embryophyta</taxon>
        <taxon>Tracheophyta</taxon>
        <taxon>Spermatophyta</taxon>
        <taxon>Magnoliopsida</taxon>
        <taxon>eudicotyledons</taxon>
        <taxon>Gunneridae</taxon>
        <taxon>Pentapetalae</taxon>
        <taxon>rosids</taxon>
        <taxon>malvids</taxon>
        <taxon>Myrtales</taxon>
        <taxon>Melastomataceae</taxon>
        <taxon>Melastomatoideae</taxon>
        <taxon>Melastomateae</taxon>
        <taxon>Melastoma</taxon>
    </lineage>
</organism>
<dbReference type="EMBL" id="CM042882">
    <property type="protein sequence ID" value="KAI4382174.1"/>
    <property type="molecule type" value="Genomic_DNA"/>
</dbReference>
<proteinExistence type="predicted"/>
<reference evidence="2" key="1">
    <citation type="journal article" date="2023" name="Front. Plant Sci.">
        <title>Chromosomal-level genome assembly of Melastoma candidum provides insights into trichome evolution.</title>
        <authorList>
            <person name="Zhong Y."/>
            <person name="Wu W."/>
            <person name="Sun C."/>
            <person name="Zou P."/>
            <person name="Liu Y."/>
            <person name="Dai S."/>
            <person name="Zhou R."/>
        </authorList>
    </citation>
    <scope>NUCLEOTIDE SEQUENCE [LARGE SCALE GENOMIC DNA]</scope>
</reference>
<evidence type="ECO:0000313" key="1">
    <source>
        <dbReference type="EMBL" id="KAI4382174.1"/>
    </source>
</evidence>
<accession>A0ACB9RX67</accession>